<keyword evidence="2" id="KW-0645">Protease</keyword>
<dbReference type="Proteomes" id="UP000054477">
    <property type="component" value="Unassembled WGS sequence"/>
</dbReference>
<keyword evidence="3" id="KW-0378">Hydrolase</keyword>
<gene>
    <name evidence="5" type="ORF">K443DRAFT_87913</name>
</gene>
<dbReference type="OrthoDB" id="2979847at2759"/>
<sequence>VRRVQCQWKSAVSNLHEHNQSSELFQTVDTIVSRLPWAGEIPGFNSKIDMQFLSFYLTTQWLTDDHESLMLELLRRETEQLKGDHIHFQDSFFIPLLCAAYNNRSQYGTDGSYQWLRDLGTDLGFQYRSHLVTISNINQNHWGAIIVDFDQKLVRYGDSMDHLLKAGVKSALNWWLYVHTGQDFSYTKLPMTCQEDSHSCGILAWNAITHHFFPKCHPLMDASRMRDERLRMLLKFLGYSVS</sequence>
<dbReference type="GO" id="GO:0008234">
    <property type="term" value="F:cysteine-type peptidase activity"/>
    <property type="evidence" value="ECO:0007669"/>
    <property type="project" value="InterPro"/>
</dbReference>
<dbReference type="InterPro" id="IPR038765">
    <property type="entry name" value="Papain-like_cys_pep_sf"/>
</dbReference>
<organism evidence="5 6">
    <name type="scientific">Laccaria amethystina LaAM-08-1</name>
    <dbReference type="NCBI Taxonomy" id="1095629"/>
    <lineage>
        <taxon>Eukaryota</taxon>
        <taxon>Fungi</taxon>
        <taxon>Dikarya</taxon>
        <taxon>Basidiomycota</taxon>
        <taxon>Agaricomycotina</taxon>
        <taxon>Agaricomycetes</taxon>
        <taxon>Agaricomycetidae</taxon>
        <taxon>Agaricales</taxon>
        <taxon>Agaricineae</taxon>
        <taxon>Hydnangiaceae</taxon>
        <taxon>Laccaria</taxon>
    </lineage>
</organism>
<feature type="domain" description="Ubiquitin-like protease family profile" evidence="4">
    <location>
        <begin position="46"/>
        <end position="211"/>
    </location>
</feature>
<dbReference type="HOGENOM" id="CLU_1117955_0_0_1"/>
<evidence type="ECO:0000256" key="3">
    <source>
        <dbReference type="ARBA" id="ARBA00022801"/>
    </source>
</evidence>
<accession>A0A0C9X4M8</accession>
<evidence type="ECO:0000313" key="5">
    <source>
        <dbReference type="EMBL" id="KIK07130.1"/>
    </source>
</evidence>
<protein>
    <recommendedName>
        <fullName evidence="4">Ubiquitin-like protease family profile domain-containing protein</fullName>
    </recommendedName>
</protein>
<evidence type="ECO:0000256" key="2">
    <source>
        <dbReference type="ARBA" id="ARBA00022670"/>
    </source>
</evidence>
<keyword evidence="6" id="KW-1185">Reference proteome</keyword>
<dbReference type="InterPro" id="IPR003653">
    <property type="entry name" value="Peptidase_C48_C"/>
</dbReference>
<evidence type="ECO:0000313" key="6">
    <source>
        <dbReference type="Proteomes" id="UP000054477"/>
    </source>
</evidence>
<dbReference type="Gene3D" id="3.40.395.10">
    <property type="entry name" value="Adenoviral Proteinase, Chain A"/>
    <property type="match status" value="1"/>
</dbReference>
<dbReference type="EMBL" id="KN838549">
    <property type="protein sequence ID" value="KIK07130.1"/>
    <property type="molecule type" value="Genomic_DNA"/>
</dbReference>
<proteinExistence type="inferred from homology"/>
<comment type="similarity">
    <text evidence="1">Belongs to the peptidase C48 family.</text>
</comment>
<reference evidence="6" key="2">
    <citation type="submission" date="2015-01" db="EMBL/GenBank/DDBJ databases">
        <title>Evolutionary Origins and Diversification of the Mycorrhizal Mutualists.</title>
        <authorList>
            <consortium name="DOE Joint Genome Institute"/>
            <consortium name="Mycorrhizal Genomics Consortium"/>
            <person name="Kohler A."/>
            <person name="Kuo A."/>
            <person name="Nagy L.G."/>
            <person name="Floudas D."/>
            <person name="Copeland A."/>
            <person name="Barry K.W."/>
            <person name="Cichocki N."/>
            <person name="Veneault-Fourrey C."/>
            <person name="LaButti K."/>
            <person name="Lindquist E.A."/>
            <person name="Lipzen A."/>
            <person name="Lundell T."/>
            <person name="Morin E."/>
            <person name="Murat C."/>
            <person name="Riley R."/>
            <person name="Ohm R."/>
            <person name="Sun H."/>
            <person name="Tunlid A."/>
            <person name="Henrissat B."/>
            <person name="Grigoriev I.V."/>
            <person name="Hibbett D.S."/>
            <person name="Martin F."/>
        </authorList>
    </citation>
    <scope>NUCLEOTIDE SEQUENCE [LARGE SCALE GENOMIC DNA]</scope>
    <source>
        <strain evidence="6">LaAM-08-1</strain>
    </source>
</reference>
<feature type="non-terminal residue" evidence="5">
    <location>
        <position position="1"/>
    </location>
</feature>
<reference evidence="5 6" key="1">
    <citation type="submission" date="2014-04" db="EMBL/GenBank/DDBJ databases">
        <authorList>
            <consortium name="DOE Joint Genome Institute"/>
            <person name="Kuo A."/>
            <person name="Kohler A."/>
            <person name="Nagy L.G."/>
            <person name="Floudas D."/>
            <person name="Copeland A."/>
            <person name="Barry K.W."/>
            <person name="Cichocki N."/>
            <person name="Veneault-Fourrey C."/>
            <person name="LaButti K."/>
            <person name="Lindquist E.A."/>
            <person name="Lipzen A."/>
            <person name="Lundell T."/>
            <person name="Morin E."/>
            <person name="Murat C."/>
            <person name="Sun H."/>
            <person name="Tunlid A."/>
            <person name="Henrissat B."/>
            <person name="Grigoriev I.V."/>
            <person name="Hibbett D.S."/>
            <person name="Martin F."/>
            <person name="Nordberg H.P."/>
            <person name="Cantor M.N."/>
            <person name="Hua S.X."/>
        </authorList>
    </citation>
    <scope>NUCLEOTIDE SEQUENCE [LARGE SCALE GENOMIC DNA]</scope>
    <source>
        <strain evidence="5 6">LaAM-08-1</strain>
    </source>
</reference>
<evidence type="ECO:0000256" key="1">
    <source>
        <dbReference type="ARBA" id="ARBA00005234"/>
    </source>
</evidence>
<dbReference type="SUPFAM" id="SSF54001">
    <property type="entry name" value="Cysteine proteinases"/>
    <property type="match status" value="1"/>
</dbReference>
<dbReference type="GO" id="GO:0019783">
    <property type="term" value="F:ubiquitin-like protein peptidase activity"/>
    <property type="evidence" value="ECO:0007669"/>
    <property type="project" value="UniProtKB-ARBA"/>
</dbReference>
<dbReference type="GO" id="GO:0006508">
    <property type="term" value="P:proteolysis"/>
    <property type="evidence" value="ECO:0007669"/>
    <property type="project" value="UniProtKB-KW"/>
</dbReference>
<dbReference type="AlphaFoldDB" id="A0A0C9X4M8"/>
<dbReference type="PROSITE" id="PS50600">
    <property type="entry name" value="ULP_PROTEASE"/>
    <property type="match status" value="1"/>
</dbReference>
<evidence type="ECO:0000259" key="4">
    <source>
        <dbReference type="PROSITE" id="PS50600"/>
    </source>
</evidence>
<dbReference type="STRING" id="1095629.A0A0C9X4M8"/>
<name>A0A0C9X4M8_9AGAR</name>
<dbReference type="Pfam" id="PF02902">
    <property type="entry name" value="Peptidase_C48"/>
    <property type="match status" value="1"/>
</dbReference>